<name>A0A4R4E1C2_9BACT</name>
<evidence type="ECO:0000256" key="3">
    <source>
        <dbReference type="ARBA" id="ARBA00023239"/>
    </source>
</evidence>
<dbReference type="AlphaFoldDB" id="A0A4R4E1C2"/>
<dbReference type="InterPro" id="IPR012001">
    <property type="entry name" value="Thiamin_PyroP_enz_TPP-bd_dom"/>
</dbReference>
<dbReference type="GO" id="GO:0032923">
    <property type="term" value="P:organic phosphonate biosynthetic process"/>
    <property type="evidence" value="ECO:0007669"/>
    <property type="project" value="InterPro"/>
</dbReference>
<comment type="caution">
    <text evidence="6">The sequence shown here is derived from an EMBL/GenBank/DDBJ whole genome shotgun (WGS) entry which is preliminary data.</text>
</comment>
<dbReference type="GO" id="GO:0033980">
    <property type="term" value="F:phosphonopyruvate decarboxylase activity"/>
    <property type="evidence" value="ECO:0007669"/>
    <property type="project" value="UniProtKB-EC"/>
</dbReference>
<evidence type="ECO:0000256" key="2">
    <source>
        <dbReference type="ARBA" id="ARBA00023052"/>
    </source>
</evidence>
<sequence>MIDALPFVRAWEEAGVGFFTGVPDSLLSSFSAVLQDLPREQHLIAANEGAALALAAGYTLATGGLPLVYLQNSGLGNLVNPLTSLVDETVYRLPVVLLVGWRGQPGTKDEPQHAKMGAVTTPLLEAMGVPLWYLRKDEADVPALLRTLCVAARDRSAPVALIVEKGALSEMSLPQQEDYPLSSAAAIGLLSAAFRPGDKVLCSTGKIGRAFYAWNERQGNIVDAFLNVGAMGHTGSLAAALALHGKQRTWLLDGDGALLMHLGALGLIGSLKLRNLNYILLNNGAHESVGRQPTLGFAVDFCAIAKACGFTAAVQLTTEEELRQWAAKPVEGSFVEIRINTRVAADLPRPAGSPAEAGVRFRSSFQKDA</sequence>
<dbReference type="NCBIfam" id="TIGR03297">
    <property type="entry name" value="Ppyr-DeCO2ase"/>
    <property type="match status" value="1"/>
</dbReference>
<dbReference type="GO" id="GO:0030976">
    <property type="term" value="F:thiamine pyrophosphate binding"/>
    <property type="evidence" value="ECO:0007669"/>
    <property type="project" value="InterPro"/>
</dbReference>
<feature type="domain" description="Thiamine pyrophosphate enzyme N-terminal TPP-binding" evidence="5">
    <location>
        <begin position="8"/>
        <end position="112"/>
    </location>
</feature>
<keyword evidence="3 6" id="KW-0456">Lyase</keyword>
<dbReference type="PANTHER" id="PTHR42818:SF1">
    <property type="entry name" value="SULFOPYRUVATE DECARBOXYLASE"/>
    <property type="match status" value="1"/>
</dbReference>
<evidence type="ECO:0000256" key="1">
    <source>
        <dbReference type="ARBA" id="ARBA00022793"/>
    </source>
</evidence>
<dbReference type="SUPFAM" id="SSF52518">
    <property type="entry name" value="Thiamin diphosphate-binding fold (THDP-binding)"/>
    <property type="match status" value="2"/>
</dbReference>
<dbReference type="CDD" id="cd07035">
    <property type="entry name" value="TPP_PYR_POX_like"/>
    <property type="match status" value="1"/>
</dbReference>
<dbReference type="Gene3D" id="3.40.50.970">
    <property type="match status" value="2"/>
</dbReference>
<dbReference type="InterPro" id="IPR017684">
    <property type="entry name" value="Phosphono-pyrv_decarboxylase"/>
</dbReference>
<evidence type="ECO:0000313" key="7">
    <source>
        <dbReference type="Proteomes" id="UP000295164"/>
    </source>
</evidence>
<keyword evidence="1" id="KW-0210">Decarboxylase</keyword>
<organism evidence="6 7">
    <name type="scientific">Flaviaesturariibacter aridisoli</name>
    <dbReference type="NCBI Taxonomy" id="2545761"/>
    <lineage>
        <taxon>Bacteria</taxon>
        <taxon>Pseudomonadati</taxon>
        <taxon>Bacteroidota</taxon>
        <taxon>Chitinophagia</taxon>
        <taxon>Chitinophagales</taxon>
        <taxon>Chitinophagaceae</taxon>
        <taxon>Flaviaestuariibacter</taxon>
    </lineage>
</organism>
<dbReference type="Proteomes" id="UP000295164">
    <property type="component" value="Unassembled WGS sequence"/>
</dbReference>
<keyword evidence="6" id="KW-0670">Pyruvate</keyword>
<feature type="domain" description="Thiamine pyrophosphate enzyme TPP-binding" evidence="4">
    <location>
        <begin position="212"/>
        <end position="325"/>
    </location>
</feature>
<dbReference type="Pfam" id="PF02775">
    <property type="entry name" value="TPP_enzyme_C"/>
    <property type="match status" value="1"/>
</dbReference>
<dbReference type="EC" id="4.1.1.82" evidence="6"/>
<dbReference type="EMBL" id="SKFH01000013">
    <property type="protein sequence ID" value="TCZ71400.1"/>
    <property type="molecule type" value="Genomic_DNA"/>
</dbReference>
<protein>
    <submittedName>
        <fullName evidence="6">Phosphonopyruvate decarboxylase</fullName>
        <ecNumber evidence="6">4.1.1.82</ecNumber>
    </submittedName>
</protein>
<dbReference type="InterPro" id="IPR011766">
    <property type="entry name" value="TPP_enzyme_TPP-bd"/>
</dbReference>
<dbReference type="RefSeq" id="WP_131852023.1">
    <property type="nucleotide sequence ID" value="NZ_SKFH01000013.1"/>
</dbReference>
<dbReference type="Pfam" id="PF02776">
    <property type="entry name" value="TPP_enzyme_N"/>
    <property type="match status" value="1"/>
</dbReference>
<proteinExistence type="predicted"/>
<evidence type="ECO:0000313" key="6">
    <source>
        <dbReference type="EMBL" id="TCZ71400.1"/>
    </source>
</evidence>
<dbReference type="InterPro" id="IPR029061">
    <property type="entry name" value="THDP-binding"/>
</dbReference>
<accession>A0A4R4E1C2</accession>
<gene>
    <name evidence="6" type="primary">aepY</name>
    <name evidence="6" type="ORF">E0486_09985</name>
</gene>
<evidence type="ECO:0000259" key="4">
    <source>
        <dbReference type="Pfam" id="PF02775"/>
    </source>
</evidence>
<dbReference type="InterPro" id="IPR051818">
    <property type="entry name" value="TPP_dependent_decarboxylase"/>
</dbReference>
<keyword evidence="2" id="KW-0786">Thiamine pyrophosphate</keyword>
<reference evidence="6 7" key="1">
    <citation type="submission" date="2019-03" db="EMBL/GenBank/DDBJ databases">
        <authorList>
            <person name="Kim M.K.M."/>
        </authorList>
    </citation>
    <scope>NUCLEOTIDE SEQUENCE [LARGE SCALE GENOMIC DNA]</scope>
    <source>
        <strain evidence="6 7">17J68-15</strain>
    </source>
</reference>
<keyword evidence="7" id="KW-1185">Reference proteome</keyword>
<dbReference type="PANTHER" id="PTHR42818">
    <property type="entry name" value="SULFOPYRUVATE DECARBOXYLASE SUBUNIT ALPHA"/>
    <property type="match status" value="1"/>
</dbReference>
<evidence type="ECO:0000259" key="5">
    <source>
        <dbReference type="Pfam" id="PF02776"/>
    </source>
</evidence>
<dbReference type="OrthoDB" id="4494979at2"/>